<protein>
    <submittedName>
        <fullName evidence="1">Uncharacterized protein</fullName>
    </submittedName>
</protein>
<dbReference type="EMBL" id="GBRH01251183">
    <property type="protein sequence ID" value="JAD46712.1"/>
    <property type="molecule type" value="Transcribed_RNA"/>
</dbReference>
<sequence>MASRGVVVGRLAVEAAEEHGARRPAEHVPEVVGGQALLVAASGVVVRRPPPRQRRAHRAPPRLVHG</sequence>
<organism evidence="1">
    <name type="scientific">Arundo donax</name>
    <name type="common">Giant reed</name>
    <name type="synonym">Donax arundinaceus</name>
    <dbReference type="NCBI Taxonomy" id="35708"/>
    <lineage>
        <taxon>Eukaryota</taxon>
        <taxon>Viridiplantae</taxon>
        <taxon>Streptophyta</taxon>
        <taxon>Embryophyta</taxon>
        <taxon>Tracheophyta</taxon>
        <taxon>Spermatophyta</taxon>
        <taxon>Magnoliopsida</taxon>
        <taxon>Liliopsida</taxon>
        <taxon>Poales</taxon>
        <taxon>Poaceae</taxon>
        <taxon>PACMAD clade</taxon>
        <taxon>Arundinoideae</taxon>
        <taxon>Arundineae</taxon>
        <taxon>Arundo</taxon>
    </lineage>
</organism>
<dbReference type="AlphaFoldDB" id="A0A0A9AHZ9"/>
<reference evidence="1" key="2">
    <citation type="journal article" date="2015" name="Data Brief">
        <title>Shoot transcriptome of the giant reed, Arundo donax.</title>
        <authorList>
            <person name="Barrero R.A."/>
            <person name="Guerrero F.D."/>
            <person name="Moolhuijzen P."/>
            <person name="Goolsby J.A."/>
            <person name="Tidwell J."/>
            <person name="Bellgard S.E."/>
            <person name="Bellgard M.I."/>
        </authorList>
    </citation>
    <scope>NUCLEOTIDE SEQUENCE</scope>
    <source>
        <tissue evidence="1">Shoot tissue taken approximately 20 cm above the soil surface</tissue>
    </source>
</reference>
<evidence type="ECO:0000313" key="1">
    <source>
        <dbReference type="EMBL" id="JAD46712.1"/>
    </source>
</evidence>
<accession>A0A0A9AHZ9</accession>
<reference evidence="1" key="1">
    <citation type="submission" date="2014-09" db="EMBL/GenBank/DDBJ databases">
        <authorList>
            <person name="Magalhaes I.L.F."/>
            <person name="Oliveira U."/>
            <person name="Santos F.R."/>
            <person name="Vidigal T.H.D.A."/>
            <person name="Brescovit A.D."/>
            <person name="Santos A.J."/>
        </authorList>
    </citation>
    <scope>NUCLEOTIDE SEQUENCE</scope>
    <source>
        <tissue evidence="1">Shoot tissue taken approximately 20 cm above the soil surface</tissue>
    </source>
</reference>
<proteinExistence type="predicted"/>
<name>A0A0A9AHZ9_ARUDO</name>